<dbReference type="Proteomes" id="UP000321915">
    <property type="component" value="Segment"/>
</dbReference>
<accession>A0A5B8WM46</accession>
<dbReference type="EMBL" id="MN183282">
    <property type="protein sequence ID" value="QED11692.1"/>
    <property type="molecule type" value="Genomic_DNA"/>
</dbReference>
<dbReference type="RefSeq" id="YP_010660570.1">
    <property type="nucleotide sequence ID" value="NC_070877.1"/>
</dbReference>
<name>A0A5B8WM46_9CAUD</name>
<protein>
    <submittedName>
        <fullName evidence="1">Uncharacterized protein</fullName>
    </submittedName>
</protein>
<keyword evidence="2" id="KW-1185">Reference proteome</keyword>
<organism evidence="1 2">
    <name type="scientific">Arthrobacter phage Qui</name>
    <dbReference type="NCBI Taxonomy" id="2603260"/>
    <lineage>
        <taxon>Viruses</taxon>
        <taxon>Duplodnaviria</taxon>
        <taxon>Heunggongvirae</taxon>
        <taxon>Uroviricota</taxon>
        <taxon>Caudoviricetes</taxon>
        <taxon>Quivirus</taxon>
        <taxon>Quivirus qui</taxon>
    </lineage>
</organism>
<evidence type="ECO:0000313" key="1">
    <source>
        <dbReference type="EMBL" id="QED11692.1"/>
    </source>
</evidence>
<reference evidence="1 2" key="1">
    <citation type="submission" date="2019-07" db="EMBL/GenBank/DDBJ databases">
        <authorList>
            <person name="Abdullah A."/>
            <person name="Lima G.C."/>
            <person name="Cuneo C.K."/>
            <person name="Ennest D.C."/>
            <person name="Fritz K.J."/>
            <person name="Johnson B.T."/>
            <person name="Larson S.M."/>
            <person name="Lemunyete M.N."/>
            <person name="Murray M.B."/>
            <person name="Osmond D.E."/>
            <person name="Patras K.A."/>
            <person name="Ransibrahmanakul S."/>
            <person name="Simpson K.A."/>
            <person name="Thull B.S."/>
            <person name="Wetzel S."/>
            <person name="Bonilla J.A."/>
            <person name="Klyczek K."/>
            <person name="Garlena R.A."/>
            <person name="Russell D.A."/>
            <person name="Pope W.H."/>
            <person name="Jacobs-Sera D."/>
            <person name="Hatfull G.F."/>
        </authorList>
    </citation>
    <scope>NUCLEOTIDE SEQUENCE [LARGE SCALE GENOMIC DNA]</scope>
</reference>
<dbReference type="KEGG" id="vg:77936564"/>
<evidence type="ECO:0000313" key="2">
    <source>
        <dbReference type="Proteomes" id="UP000321915"/>
    </source>
</evidence>
<proteinExistence type="predicted"/>
<gene>
    <name evidence="1" type="primary">204</name>
    <name evidence="1" type="ORF">SEA_QUI_204</name>
</gene>
<sequence length="48" mass="6113">MLRFNWMNLDKQSLPRKIFIERYLKKSRNVKFHITLGHIFLYLYKKRK</sequence>
<dbReference type="GeneID" id="77936564"/>